<dbReference type="RefSeq" id="WP_131905569.1">
    <property type="nucleotide sequence ID" value="NZ_BAAAFU010000004.1"/>
</dbReference>
<comment type="caution">
    <text evidence="2">The sequence shown here is derived from an EMBL/GenBank/DDBJ whole genome shotgun (WGS) entry which is preliminary data.</text>
</comment>
<feature type="transmembrane region" description="Helical" evidence="1">
    <location>
        <begin position="66"/>
        <end position="87"/>
    </location>
</feature>
<keyword evidence="1" id="KW-1133">Transmembrane helix</keyword>
<evidence type="ECO:0000256" key="1">
    <source>
        <dbReference type="SAM" id="Phobius"/>
    </source>
</evidence>
<evidence type="ECO:0000313" key="3">
    <source>
        <dbReference type="Proteomes" id="UP000294887"/>
    </source>
</evidence>
<feature type="transmembrane region" description="Helical" evidence="1">
    <location>
        <begin position="32"/>
        <end position="54"/>
    </location>
</feature>
<protein>
    <submittedName>
        <fullName evidence="2">Uncharacterized protein</fullName>
    </submittedName>
</protein>
<keyword evidence="1" id="KW-0472">Membrane</keyword>
<dbReference type="AlphaFoldDB" id="A0A4V2P8W2"/>
<evidence type="ECO:0000313" key="2">
    <source>
        <dbReference type="EMBL" id="TCJ87275.1"/>
    </source>
</evidence>
<proteinExistence type="predicted"/>
<keyword evidence="1" id="KW-0812">Transmembrane</keyword>
<keyword evidence="3" id="KW-1185">Reference proteome</keyword>
<dbReference type="OrthoDB" id="5625854at2"/>
<accession>A0A4V2P8W2</accession>
<organism evidence="2 3">
    <name type="scientific">Cocleimonas flava</name>
    <dbReference type="NCBI Taxonomy" id="634765"/>
    <lineage>
        <taxon>Bacteria</taxon>
        <taxon>Pseudomonadati</taxon>
        <taxon>Pseudomonadota</taxon>
        <taxon>Gammaproteobacteria</taxon>
        <taxon>Thiotrichales</taxon>
        <taxon>Thiotrichaceae</taxon>
        <taxon>Cocleimonas</taxon>
    </lineage>
</organism>
<dbReference type="EMBL" id="SMFQ01000003">
    <property type="protein sequence ID" value="TCJ87275.1"/>
    <property type="molecule type" value="Genomic_DNA"/>
</dbReference>
<sequence length="93" mass="10156">MKALTETTISLFELAEAEGRLLRQKIIKTTSIAFMILVVAIMSLIAICLLLASVYHASLMVSVPAVAYLVTSLVCLLFIGGLVWLAYRLNQQA</sequence>
<dbReference type="Proteomes" id="UP000294887">
    <property type="component" value="Unassembled WGS sequence"/>
</dbReference>
<reference evidence="2 3" key="1">
    <citation type="submission" date="2019-03" db="EMBL/GenBank/DDBJ databases">
        <title>Genomic Encyclopedia of Type Strains, Phase IV (KMG-IV): sequencing the most valuable type-strain genomes for metagenomic binning, comparative biology and taxonomic classification.</title>
        <authorList>
            <person name="Goeker M."/>
        </authorList>
    </citation>
    <scope>NUCLEOTIDE SEQUENCE [LARGE SCALE GENOMIC DNA]</scope>
    <source>
        <strain evidence="2 3">DSM 24830</strain>
    </source>
</reference>
<gene>
    <name evidence="2" type="ORF">EV695_1783</name>
</gene>
<name>A0A4V2P8W2_9GAMM</name>